<sequence>MWSISPGLTL</sequence>
<evidence type="ECO:0000313" key="1">
    <source>
        <dbReference type="EMBL" id="CAH1977862.1"/>
    </source>
</evidence>
<proteinExistence type="predicted"/>
<evidence type="ECO:0000313" key="2">
    <source>
        <dbReference type="Proteomes" id="UP001152888"/>
    </source>
</evidence>
<gene>
    <name evidence="1" type="ORF">ACAOBT_LOCUS12926</name>
</gene>
<name>A0A9P0KQX8_ACAOB</name>
<reference evidence="1" key="1">
    <citation type="submission" date="2022-03" db="EMBL/GenBank/DDBJ databases">
        <authorList>
            <person name="Sayadi A."/>
        </authorList>
    </citation>
    <scope>NUCLEOTIDE SEQUENCE</scope>
</reference>
<comment type="caution">
    <text evidence="1">The sequence shown here is derived from an EMBL/GenBank/DDBJ whole genome shotgun (WGS) entry which is preliminary data.</text>
</comment>
<dbReference type="Proteomes" id="UP001152888">
    <property type="component" value="Unassembled WGS sequence"/>
</dbReference>
<organism evidence="1 2">
    <name type="scientific">Acanthoscelides obtectus</name>
    <name type="common">Bean weevil</name>
    <name type="synonym">Bruchus obtectus</name>
    <dbReference type="NCBI Taxonomy" id="200917"/>
    <lineage>
        <taxon>Eukaryota</taxon>
        <taxon>Metazoa</taxon>
        <taxon>Ecdysozoa</taxon>
        <taxon>Arthropoda</taxon>
        <taxon>Hexapoda</taxon>
        <taxon>Insecta</taxon>
        <taxon>Pterygota</taxon>
        <taxon>Neoptera</taxon>
        <taxon>Endopterygota</taxon>
        <taxon>Coleoptera</taxon>
        <taxon>Polyphaga</taxon>
        <taxon>Cucujiformia</taxon>
        <taxon>Chrysomeloidea</taxon>
        <taxon>Chrysomelidae</taxon>
        <taxon>Bruchinae</taxon>
        <taxon>Bruchini</taxon>
        <taxon>Acanthoscelides</taxon>
    </lineage>
</organism>
<accession>A0A9P0KQX8</accession>
<dbReference type="EMBL" id="CAKOFQ010006866">
    <property type="protein sequence ID" value="CAH1977862.1"/>
    <property type="molecule type" value="Genomic_DNA"/>
</dbReference>
<keyword evidence="2" id="KW-1185">Reference proteome</keyword>
<protein>
    <submittedName>
        <fullName evidence="1">Uncharacterized protein</fullName>
    </submittedName>
</protein>